<dbReference type="Gene3D" id="3.40.220.10">
    <property type="entry name" value="Leucine Aminopeptidase, subunit E, domain 1"/>
    <property type="match status" value="1"/>
</dbReference>
<dbReference type="GeneID" id="81478446"/>
<dbReference type="InterPro" id="IPR002589">
    <property type="entry name" value="Macro_dom"/>
</dbReference>
<name>A0A173DZT9_9CHLA</name>
<keyword evidence="1" id="KW-0812">Transmembrane</keyword>
<proteinExistence type="predicted"/>
<dbReference type="Proteomes" id="UP000019147">
    <property type="component" value="Chromosome"/>
</dbReference>
<dbReference type="EMBL" id="CP015840">
    <property type="protein sequence ID" value="ANG66450.1"/>
    <property type="molecule type" value="Genomic_DNA"/>
</dbReference>
<dbReference type="InterPro" id="IPR043472">
    <property type="entry name" value="Macro_dom-like"/>
</dbReference>
<evidence type="ECO:0000313" key="4">
    <source>
        <dbReference type="Proteomes" id="UP000019147"/>
    </source>
</evidence>
<sequence>MYPANATSVSSNRPDSGVLRLEVKQKSHIVFLSSLIVLVTLEIIMVAGLFFAGVISSSIAIPLLVLTLVFTGVLAARHATKYHLSQPPRKILQPTTKDYKSILQFHARTVSSLKEISLGSVAPVTTTSSYSIWKIPATSTYLISAVGDIASPRFHTSLPNLMLVNAANAYMLSGGGGTNLAFTSAVSFEGWINSTEGKQKLQVGECTVGKWENPDGTCNEQNSGLPNYLAQLLGPNACECHNNLSLCQQYVFQAYENCFHKGTLVQSHHIQLPLISSHNFAPAIGETVEENDLYTAWIDTVKSSFVQAVIAFARKHPRYPMLIVIVNKDSPII</sequence>
<evidence type="ECO:0000259" key="2">
    <source>
        <dbReference type="PROSITE" id="PS51154"/>
    </source>
</evidence>
<evidence type="ECO:0000256" key="1">
    <source>
        <dbReference type="SAM" id="Phobius"/>
    </source>
</evidence>
<keyword evidence="1" id="KW-0472">Membrane</keyword>
<feature type="transmembrane region" description="Helical" evidence="1">
    <location>
        <begin position="29"/>
        <end position="53"/>
    </location>
</feature>
<dbReference type="STRING" id="1143323.M787_003890"/>
<dbReference type="SMART" id="SM00506">
    <property type="entry name" value="A1pp"/>
    <property type="match status" value="1"/>
</dbReference>
<keyword evidence="1" id="KW-1133">Transmembrane helix</keyword>
<feature type="domain" description="Macro" evidence="2">
    <location>
        <begin position="129"/>
        <end position="333"/>
    </location>
</feature>
<protein>
    <recommendedName>
        <fullName evidence="2">Macro domain-containing protein</fullName>
    </recommendedName>
</protein>
<dbReference type="OrthoDB" id="18031at2"/>
<accession>A0A173DZT9</accession>
<evidence type="ECO:0000313" key="3">
    <source>
        <dbReference type="EMBL" id="ANG66450.1"/>
    </source>
</evidence>
<dbReference type="KEGG" id="cgz:M787_003890"/>
<feature type="transmembrane region" description="Helical" evidence="1">
    <location>
        <begin position="59"/>
        <end position="80"/>
    </location>
</feature>
<dbReference type="PROSITE" id="PS51154">
    <property type="entry name" value="MACRO"/>
    <property type="match status" value="1"/>
</dbReference>
<dbReference type="eggNOG" id="COG2110">
    <property type="taxonomic scope" value="Bacteria"/>
</dbReference>
<dbReference type="AlphaFoldDB" id="A0A173DZT9"/>
<organism evidence="3 4">
    <name type="scientific">Chlamydia gallinacea 08-1274/3</name>
    <dbReference type="NCBI Taxonomy" id="1143323"/>
    <lineage>
        <taxon>Bacteria</taxon>
        <taxon>Pseudomonadati</taxon>
        <taxon>Chlamydiota</taxon>
        <taxon>Chlamydiia</taxon>
        <taxon>Chlamydiales</taxon>
        <taxon>Chlamydiaceae</taxon>
        <taxon>Chlamydia/Chlamydophila group</taxon>
        <taxon>Chlamydia</taxon>
    </lineage>
</organism>
<dbReference type="SUPFAM" id="SSF52949">
    <property type="entry name" value="Macro domain-like"/>
    <property type="match status" value="1"/>
</dbReference>
<reference evidence="3 4" key="1">
    <citation type="journal article" date="2014" name="Syst. Appl. Microbiol.">
        <title>Evidence for the existence of two new members of the family Chlamydiaceae and proposal of Chlamydia avium sp. nov. and Chlamydia gallinacea sp. nov.</title>
        <authorList>
            <person name="Sachse K."/>
            <person name="Laroucau K."/>
            <person name="Riege K."/>
            <person name="Wehner S."/>
            <person name="Dilcher M."/>
            <person name="Creasy H.H."/>
            <person name="Weidmann M."/>
            <person name="Myers G."/>
            <person name="Vorimore F."/>
            <person name="Vicari N."/>
            <person name="Magnino S."/>
            <person name="Liebler-Tenorio E."/>
            <person name="Ruettger A."/>
            <person name="Bavoil P.M."/>
            <person name="Hufert F.T."/>
            <person name="Rossello-Mora R."/>
            <person name="Marz M."/>
        </authorList>
    </citation>
    <scope>NUCLEOTIDE SEQUENCE [LARGE SCALE GENOMIC DNA]</scope>
    <source>
        <strain evidence="3 4">08-1274/3</strain>
    </source>
</reference>
<dbReference type="RefSeq" id="WP_021828269.1">
    <property type="nucleotide sequence ID" value="NZ_CP015840.1"/>
</dbReference>
<gene>
    <name evidence="3" type="ORF">M787_003890</name>
</gene>